<evidence type="ECO:0000313" key="1">
    <source>
        <dbReference type="EMBL" id="GAA3563792.1"/>
    </source>
</evidence>
<gene>
    <name evidence="1" type="ORF">GCM10022395_12910</name>
</gene>
<organism evidence="1 2">
    <name type="scientific">Snuella lapsa</name>
    <dbReference type="NCBI Taxonomy" id="870481"/>
    <lineage>
        <taxon>Bacteria</taxon>
        <taxon>Pseudomonadati</taxon>
        <taxon>Bacteroidota</taxon>
        <taxon>Flavobacteriia</taxon>
        <taxon>Flavobacteriales</taxon>
        <taxon>Flavobacteriaceae</taxon>
        <taxon>Snuella</taxon>
    </lineage>
</organism>
<protein>
    <submittedName>
        <fullName evidence="1">Uncharacterized protein</fullName>
    </submittedName>
</protein>
<name>A0ABP6XE43_9FLAO</name>
<dbReference type="EMBL" id="BAABCY010000034">
    <property type="protein sequence ID" value="GAA3563792.1"/>
    <property type="molecule type" value="Genomic_DNA"/>
</dbReference>
<sequence length="116" mass="13508">MFDNCDVKIRLSTMSSIKKIHFIHIGKTGGTAIKYALEPYSFTKKHQIVLNKHNLGLMDVPKGEKVFFCVRGPILRFINAFYSRLRLGRPRYYAPWINEETVVFKNFETPNELAKI</sequence>
<accession>A0ABP6XE43</accession>
<proteinExistence type="predicted"/>
<dbReference type="Proteomes" id="UP001500954">
    <property type="component" value="Unassembled WGS sequence"/>
</dbReference>
<keyword evidence="2" id="KW-1185">Reference proteome</keyword>
<comment type="caution">
    <text evidence="1">The sequence shown here is derived from an EMBL/GenBank/DDBJ whole genome shotgun (WGS) entry which is preliminary data.</text>
</comment>
<reference evidence="2" key="1">
    <citation type="journal article" date="2019" name="Int. J. Syst. Evol. Microbiol.">
        <title>The Global Catalogue of Microorganisms (GCM) 10K type strain sequencing project: providing services to taxonomists for standard genome sequencing and annotation.</title>
        <authorList>
            <consortium name="The Broad Institute Genomics Platform"/>
            <consortium name="The Broad Institute Genome Sequencing Center for Infectious Disease"/>
            <person name="Wu L."/>
            <person name="Ma J."/>
        </authorList>
    </citation>
    <scope>NUCLEOTIDE SEQUENCE [LARGE SCALE GENOMIC DNA]</scope>
    <source>
        <strain evidence="2">JCM 17111</strain>
    </source>
</reference>
<evidence type="ECO:0000313" key="2">
    <source>
        <dbReference type="Proteomes" id="UP001500954"/>
    </source>
</evidence>